<name>A0AAN9Y2V9_9HEMI</name>
<dbReference type="InterPro" id="IPR014743">
    <property type="entry name" value="Cl-channel_core"/>
</dbReference>
<keyword evidence="6 11" id="KW-0406">Ion transport</keyword>
<protein>
    <recommendedName>
        <fullName evidence="11">Chloride channel protein</fullName>
    </recommendedName>
</protein>
<evidence type="ECO:0000256" key="7">
    <source>
        <dbReference type="ARBA" id="ARBA00023122"/>
    </source>
</evidence>
<evidence type="ECO:0000256" key="9">
    <source>
        <dbReference type="ARBA" id="ARBA00023214"/>
    </source>
</evidence>
<feature type="transmembrane region" description="Helical" evidence="11">
    <location>
        <begin position="150"/>
        <end position="168"/>
    </location>
</feature>
<dbReference type="Gene3D" id="3.10.580.10">
    <property type="entry name" value="CBS-domain"/>
    <property type="match status" value="1"/>
</dbReference>
<evidence type="ECO:0000256" key="3">
    <source>
        <dbReference type="ARBA" id="ARBA00022692"/>
    </source>
</evidence>
<dbReference type="AlphaFoldDB" id="A0AAN9Y2V9"/>
<feature type="transmembrane region" description="Helical" evidence="11">
    <location>
        <begin position="405"/>
        <end position="422"/>
    </location>
</feature>
<evidence type="ECO:0000256" key="1">
    <source>
        <dbReference type="ARBA" id="ARBA00004141"/>
    </source>
</evidence>
<dbReference type="InterPro" id="IPR051280">
    <property type="entry name" value="Cl-channel/antiporter"/>
</dbReference>
<keyword evidence="8 11" id="KW-0472">Membrane</keyword>
<feature type="transmembrane region" description="Helical" evidence="11">
    <location>
        <begin position="268"/>
        <end position="287"/>
    </location>
</feature>
<dbReference type="GO" id="GO:0005254">
    <property type="term" value="F:chloride channel activity"/>
    <property type="evidence" value="ECO:0007669"/>
    <property type="project" value="UniProtKB-UniRule"/>
</dbReference>
<comment type="subcellular location">
    <subcellularLocation>
        <location evidence="1 11">Membrane</location>
        <topology evidence="1 11">Multi-pass membrane protein</topology>
    </subcellularLocation>
</comment>
<feature type="transmembrane region" description="Helical" evidence="11">
    <location>
        <begin position="122"/>
        <end position="144"/>
    </location>
</feature>
<keyword evidence="7 10" id="KW-0129">CBS domain</keyword>
<evidence type="ECO:0000256" key="5">
    <source>
        <dbReference type="ARBA" id="ARBA00022989"/>
    </source>
</evidence>
<evidence type="ECO:0000313" key="14">
    <source>
        <dbReference type="Proteomes" id="UP001367676"/>
    </source>
</evidence>
<dbReference type="EMBL" id="JBBCAQ010000033">
    <property type="protein sequence ID" value="KAK7582413.1"/>
    <property type="molecule type" value="Genomic_DNA"/>
</dbReference>
<keyword evidence="4" id="KW-0677">Repeat</keyword>
<dbReference type="InterPro" id="IPR000644">
    <property type="entry name" value="CBS_dom"/>
</dbReference>
<reference evidence="13 14" key="1">
    <citation type="submission" date="2024-03" db="EMBL/GenBank/DDBJ databases">
        <title>Adaptation during the transition from Ophiocordyceps entomopathogen to insect associate is accompanied by gene loss and intensified selection.</title>
        <authorList>
            <person name="Ward C.M."/>
            <person name="Onetto C.A."/>
            <person name="Borneman A.R."/>
        </authorList>
    </citation>
    <scope>NUCLEOTIDE SEQUENCE [LARGE SCALE GENOMIC DNA]</scope>
    <source>
        <strain evidence="13">AWRI1</strain>
        <tissue evidence="13">Single Adult Female</tissue>
    </source>
</reference>
<feature type="transmembrane region" description="Helical" evidence="11">
    <location>
        <begin position="199"/>
        <end position="217"/>
    </location>
</feature>
<gene>
    <name evidence="13" type="ORF">V9T40_013858</name>
</gene>
<sequence length="727" mass="81098">MISTAEEGTANGILRKLSLMVPPIKPRVIKARSKSFTHVSSKFESMDYDVWSNELLIKEEQSKSYRQVVEVDILRWILFLLVGIFTGLVAVFINISIRFLQSLQFQYVLHYMQNCTTGYCEFLNYLIWYLAFGSFTLLGTAIVVFVEPGAAGSGIPFIVSCLNGVCIPHITTLKVLIVKAVGVIFACVAGLATGKEGPFIHVGSIIGGIIINGARKIKIHWLQLKLAELNNSREKRDLIAAGFAAGVAAAFSSPVGATLLSLEEGTSFWSVILMWRIFFCAIASTFTFNSVTKLILNGVIGGAVGAFYIYASSKITFYRKRFINNSALQLIDSAVLSFITAIFGIVSIYSVQNCIVVKDTEGLMYSFQLNCSQGFYNEMSVFWLNSQESLLRLLFNTDMFQIENLILYCILYFILFIMINGIQLPTGVFIPALVVGATWGRIFGLILLKIFPQMPATVPIKYALLGAAAQLGGLLRTTLSLSVLVVEASGSIIFGFPLMFTIFTTKWVGDFFSENFYEAMINIVGLPLLPADPPPLVSDIEAKDLMNAAVVSFPTKVSIQYIIDVLGRVKHQGFPVINFEFNFQSNGTSELCMFGELQGFIYRHQLMTILHCKLFSPPETPEQVEKILSSFRKYENASVHIQNLNLNEDEKLKIIDLKPFMNPSPYSAQAIMSFPRIFRLLRSLGLRHVIIVNNTNQVVGIISRKDLAKYRCWRHAASMGLKELRIR</sequence>
<dbReference type="Pfam" id="PF00654">
    <property type="entry name" value="Voltage_CLC"/>
    <property type="match status" value="1"/>
</dbReference>
<feature type="transmembrane region" description="Helical" evidence="11">
    <location>
        <begin position="73"/>
        <end position="101"/>
    </location>
</feature>
<evidence type="ECO:0000256" key="6">
    <source>
        <dbReference type="ARBA" id="ARBA00023065"/>
    </source>
</evidence>
<dbReference type="SUPFAM" id="SSF81340">
    <property type="entry name" value="Clc chloride channel"/>
    <property type="match status" value="1"/>
</dbReference>
<dbReference type="SMART" id="SM00116">
    <property type="entry name" value="CBS"/>
    <property type="match status" value="2"/>
</dbReference>
<dbReference type="InterPro" id="IPR001807">
    <property type="entry name" value="ClC"/>
</dbReference>
<dbReference type="PANTHER" id="PTHR11689:SF136">
    <property type="entry name" value="H(+)_CL(-) EXCHANGE TRANSPORTER 7"/>
    <property type="match status" value="1"/>
</dbReference>
<keyword evidence="2 11" id="KW-0813">Transport</keyword>
<evidence type="ECO:0000313" key="13">
    <source>
        <dbReference type="EMBL" id="KAK7582413.1"/>
    </source>
</evidence>
<proteinExistence type="inferred from homology"/>
<dbReference type="Gene3D" id="1.10.3080.10">
    <property type="entry name" value="Clc chloride channel"/>
    <property type="match status" value="2"/>
</dbReference>
<dbReference type="GO" id="GO:0005765">
    <property type="term" value="C:lysosomal membrane"/>
    <property type="evidence" value="ECO:0007669"/>
    <property type="project" value="TreeGrafter"/>
</dbReference>
<comment type="similarity">
    <text evidence="11">Belongs to the chloride channel (TC 2.A.49) family.</text>
</comment>
<feature type="domain" description="CBS" evidence="12">
    <location>
        <begin position="661"/>
        <end position="718"/>
    </location>
</feature>
<keyword evidence="5 11" id="KW-1133">Transmembrane helix</keyword>
<dbReference type="Pfam" id="PF00571">
    <property type="entry name" value="CBS"/>
    <property type="match status" value="1"/>
</dbReference>
<keyword evidence="3 11" id="KW-0812">Transmembrane</keyword>
<organism evidence="13 14">
    <name type="scientific">Parthenolecanium corni</name>
    <dbReference type="NCBI Taxonomy" id="536013"/>
    <lineage>
        <taxon>Eukaryota</taxon>
        <taxon>Metazoa</taxon>
        <taxon>Ecdysozoa</taxon>
        <taxon>Arthropoda</taxon>
        <taxon>Hexapoda</taxon>
        <taxon>Insecta</taxon>
        <taxon>Pterygota</taxon>
        <taxon>Neoptera</taxon>
        <taxon>Paraneoptera</taxon>
        <taxon>Hemiptera</taxon>
        <taxon>Sternorrhyncha</taxon>
        <taxon>Coccoidea</taxon>
        <taxon>Coccidae</taxon>
        <taxon>Parthenolecanium</taxon>
    </lineage>
</organism>
<evidence type="ECO:0000256" key="8">
    <source>
        <dbReference type="ARBA" id="ARBA00023136"/>
    </source>
</evidence>
<dbReference type="CDD" id="cd04591">
    <property type="entry name" value="CBS_pair_voltage-gated_CLC_euk_bac"/>
    <property type="match status" value="1"/>
</dbReference>
<comment type="caution">
    <text evidence="13">The sequence shown here is derived from an EMBL/GenBank/DDBJ whole genome shotgun (WGS) entry which is preliminary data.</text>
</comment>
<feature type="transmembrane region" description="Helical" evidence="11">
    <location>
        <begin position="238"/>
        <end position="262"/>
    </location>
</feature>
<feature type="transmembrane region" description="Helical" evidence="11">
    <location>
        <begin position="294"/>
        <end position="311"/>
    </location>
</feature>
<dbReference type="SUPFAM" id="SSF54631">
    <property type="entry name" value="CBS-domain pair"/>
    <property type="match status" value="1"/>
</dbReference>
<dbReference type="PRINTS" id="PR00762">
    <property type="entry name" value="CLCHANNEL"/>
</dbReference>
<accession>A0AAN9Y2V9</accession>
<evidence type="ECO:0000256" key="11">
    <source>
        <dbReference type="RuleBase" id="RU361221"/>
    </source>
</evidence>
<feature type="transmembrane region" description="Helical" evidence="11">
    <location>
        <begin position="175"/>
        <end position="193"/>
    </location>
</feature>
<dbReference type="InterPro" id="IPR046342">
    <property type="entry name" value="CBS_dom_sf"/>
</dbReference>
<keyword evidence="14" id="KW-1185">Reference proteome</keyword>
<evidence type="ECO:0000256" key="4">
    <source>
        <dbReference type="ARBA" id="ARBA00022737"/>
    </source>
</evidence>
<keyword evidence="9 11" id="KW-0868">Chloride</keyword>
<feature type="transmembrane region" description="Helical" evidence="11">
    <location>
        <begin position="492"/>
        <end position="512"/>
    </location>
</feature>
<feature type="transmembrane region" description="Helical" evidence="11">
    <location>
        <begin position="428"/>
        <end position="450"/>
    </location>
</feature>
<dbReference type="Proteomes" id="UP001367676">
    <property type="component" value="Unassembled WGS sequence"/>
</dbReference>
<evidence type="ECO:0000259" key="12">
    <source>
        <dbReference type="PROSITE" id="PS51371"/>
    </source>
</evidence>
<dbReference type="PROSITE" id="PS51371">
    <property type="entry name" value="CBS"/>
    <property type="match status" value="1"/>
</dbReference>
<feature type="transmembrane region" description="Helical" evidence="11">
    <location>
        <begin position="331"/>
        <end position="351"/>
    </location>
</feature>
<evidence type="ECO:0000256" key="2">
    <source>
        <dbReference type="ARBA" id="ARBA00022448"/>
    </source>
</evidence>
<evidence type="ECO:0000256" key="10">
    <source>
        <dbReference type="PROSITE-ProRule" id="PRU00703"/>
    </source>
</evidence>
<dbReference type="PANTHER" id="PTHR11689">
    <property type="entry name" value="CHLORIDE CHANNEL PROTEIN CLC FAMILY MEMBER"/>
    <property type="match status" value="1"/>
</dbReference>